<accession>A0A061HC31</accession>
<feature type="transmembrane region" description="Helical" evidence="9">
    <location>
        <begin position="268"/>
        <end position="292"/>
    </location>
</feature>
<keyword evidence="4 9" id="KW-0812">Transmembrane</keyword>
<feature type="compositionally biased region" description="Basic and acidic residues" evidence="8">
    <location>
        <begin position="21"/>
        <end position="33"/>
    </location>
</feature>
<dbReference type="RefSeq" id="XP_007880218.1">
    <property type="nucleotide sequence ID" value="XM_007882027.1"/>
</dbReference>
<feature type="transmembrane region" description="Helical" evidence="9">
    <location>
        <begin position="173"/>
        <end position="193"/>
    </location>
</feature>
<keyword evidence="6 9" id="KW-1133">Transmembrane helix</keyword>
<evidence type="ECO:0000256" key="9">
    <source>
        <dbReference type="SAM" id="Phobius"/>
    </source>
</evidence>
<evidence type="ECO:0000256" key="2">
    <source>
        <dbReference type="ARBA" id="ARBA00008066"/>
    </source>
</evidence>
<evidence type="ECO:0000256" key="8">
    <source>
        <dbReference type="SAM" id="MobiDB-lite"/>
    </source>
</evidence>
<evidence type="ECO:0000256" key="6">
    <source>
        <dbReference type="ARBA" id="ARBA00022989"/>
    </source>
</evidence>
<feature type="compositionally biased region" description="Low complexity" evidence="8">
    <location>
        <begin position="111"/>
        <end position="125"/>
    </location>
</feature>
<dbReference type="OrthoDB" id="655540at2759"/>
<feature type="transmembrane region" description="Helical" evidence="9">
    <location>
        <begin position="535"/>
        <end position="558"/>
    </location>
</feature>
<sequence length="560" mass="59474">MSDDYDDDDDDEFGDGEEEYDGRRRAGLGRDRADDDDDEWRGQPLPPNAVQRNTPRGRSRRSGPASAGGTTATTNDALRDPFADGADTTTPNDRAESTPLLDGRERRHRSSYLSTASASADASTAVDDHDPDFDLDDADGALLASALSAADPTPPTSGAPGSSTFLQSWFNTVNALVGVGILALPLAFSYAGWIGGAGLFLVCGALTNYTGKVLAAIMAREPSLRTYADIGSYAFGPRARWLVSLFFCLELWAVSVALIILFGDSMAAIVPALPSAAFKAVGLAIVLPTVFLPLRWLSPISVVGIVSTVTLVVVVVADGLYKRHSPGSILDPAPSTSLGPQWRRVPLSFGLIMSGFSSHPVIPSLVNDMRDPRQFPRMLNLAYLAATLLYLAMGMAGYAMFGRAVSDEITRDLAATPGFPVWLNRAAIWLIVVNPLAKFALASRPIQVTFETLLGLDGVPSPAAAAAAAGRRNRILQPLLRTLLTLLITATAIVLPGFEKVMAFLGAFLAFATCILGPLLANFALFGAELPRWRVVVDLVVLALSAVLAALGTVWAFLPM</sequence>
<dbReference type="Proteomes" id="UP000053664">
    <property type="component" value="Unassembled WGS sequence"/>
</dbReference>
<dbReference type="PANTHER" id="PTHR22950:SF692">
    <property type="entry name" value="TRANSMEMBRANE AMINO ACID TRANSPORTER FAMILY PROTEIN"/>
    <property type="match status" value="1"/>
</dbReference>
<evidence type="ECO:0000256" key="4">
    <source>
        <dbReference type="ARBA" id="ARBA00022692"/>
    </source>
</evidence>
<evidence type="ECO:0000313" key="12">
    <source>
        <dbReference type="Proteomes" id="UP000053664"/>
    </source>
</evidence>
<dbReference type="EMBL" id="KE361636">
    <property type="protein sequence ID" value="EPQ28176.1"/>
    <property type="molecule type" value="Genomic_DNA"/>
</dbReference>
<dbReference type="GeneID" id="19318606"/>
<feature type="transmembrane region" description="Helical" evidence="9">
    <location>
        <begin position="479"/>
        <end position="498"/>
    </location>
</feature>
<feature type="compositionally biased region" description="Acidic residues" evidence="8">
    <location>
        <begin position="1"/>
        <end position="20"/>
    </location>
</feature>
<dbReference type="KEGG" id="pfp:PFL1_04503"/>
<dbReference type="eggNOG" id="KOG1303">
    <property type="taxonomic scope" value="Eukaryota"/>
</dbReference>
<dbReference type="Pfam" id="PF01490">
    <property type="entry name" value="Aa_trans"/>
    <property type="match status" value="1"/>
</dbReference>
<name>A0A061HC31_9BASI</name>
<dbReference type="GO" id="GO:0005774">
    <property type="term" value="C:vacuolar membrane"/>
    <property type="evidence" value="ECO:0007669"/>
    <property type="project" value="TreeGrafter"/>
</dbReference>
<feature type="transmembrane region" description="Helical" evidence="9">
    <location>
        <begin position="504"/>
        <end position="528"/>
    </location>
</feature>
<dbReference type="AlphaFoldDB" id="A0A061HC31"/>
<feature type="compositionally biased region" description="Low complexity" evidence="8">
    <location>
        <begin position="62"/>
        <end position="74"/>
    </location>
</feature>
<feature type="transmembrane region" description="Helical" evidence="9">
    <location>
        <begin position="241"/>
        <end position="262"/>
    </location>
</feature>
<evidence type="ECO:0000256" key="1">
    <source>
        <dbReference type="ARBA" id="ARBA00004141"/>
    </source>
</evidence>
<gene>
    <name evidence="11" type="ORF">PFL1_04503</name>
</gene>
<keyword evidence="5" id="KW-0029">Amino-acid transport</keyword>
<keyword evidence="3" id="KW-0813">Transport</keyword>
<evidence type="ECO:0000259" key="10">
    <source>
        <dbReference type="Pfam" id="PF01490"/>
    </source>
</evidence>
<reference evidence="11 12" key="1">
    <citation type="journal article" date="2013" name="Plant Cell">
        <title>The transition from a phytopathogenic smut ancestor to an anamorphic biocontrol agent deciphered by comparative whole-genome analysis.</title>
        <authorList>
            <person name="Lefebvre F."/>
            <person name="Joly D.L."/>
            <person name="Labbe C."/>
            <person name="Teichmann B."/>
            <person name="Linning R."/>
            <person name="Belzile F."/>
            <person name="Bakkeren G."/>
            <person name="Belanger R.R."/>
        </authorList>
    </citation>
    <scope>NUCLEOTIDE SEQUENCE [LARGE SCALE GENOMIC DNA]</scope>
    <source>
        <strain evidence="11 12">PF-1</strain>
    </source>
</reference>
<comment type="subcellular location">
    <subcellularLocation>
        <location evidence="1">Membrane</location>
        <topology evidence="1">Multi-pass membrane protein</topology>
    </subcellularLocation>
</comment>
<evidence type="ECO:0000256" key="3">
    <source>
        <dbReference type="ARBA" id="ARBA00022448"/>
    </source>
</evidence>
<proteinExistence type="inferred from homology"/>
<feature type="transmembrane region" description="Helical" evidence="9">
    <location>
        <begin position="421"/>
        <end position="441"/>
    </location>
</feature>
<feature type="region of interest" description="Disordered" evidence="8">
    <location>
        <begin position="1"/>
        <end position="132"/>
    </location>
</feature>
<feature type="transmembrane region" description="Helical" evidence="9">
    <location>
        <begin position="378"/>
        <end position="401"/>
    </location>
</feature>
<evidence type="ECO:0000256" key="7">
    <source>
        <dbReference type="ARBA" id="ARBA00023136"/>
    </source>
</evidence>
<comment type="similarity">
    <text evidence="2">Belongs to the amino acid/polyamine transporter 2 family.</text>
</comment>
<feature type="transmembrane region" description="Helical" evidence="9">
    <location>
        <begin position="299"/>
        <end position="321"/>
    </location>
</feature>
<feature type="domain" description="Amino acid transporter transmembrane" evidence="10">
    <location>
        <begin position="162"/>
        <end position="554"/>
    </location>
</feature>
<protein>
    <recommendedName>
        <fullName evidence="10">Amino acid transporter transmembrane domain-containing protein</fullName>
    </recommendedName>
</protein>
<dbReference type="HOGENOM" id="CLU_009646_8_0_1"/>
<keyword evidence="7 9" id="KW-0472">Membrane</keyword>
<organism evidence="11 12">
    <name type="scientific">Pseudozyma flocculosa PF-1</name>
    <dbReference type="NCBI Taxonomy" id="1277687"/>
    <lineage>
        <taxon>Eukaryota</taxon>
        <taxon>Fungi</taxon>
        <taxon>Dikarya</taxon>
        <taxon>Basidiomycota</taxon>
        <taxon>Ustilaginomycotina</taxon>
        <taxon>Ustilaginomycetes</taxon>
        <taxon>Ustilaginales</taxon>
        <taxon>Ustilaginaceae</taxon>
        <taxon>Pseudozyma</taxon>
    </lineage>
</organism>
<dbReference type="InterPro" id="IPR013057">
    <property type="entry name" value="AA_transpt_TM"/>
</dbReference>
<evidence type="ECO:0000256" key="5">
    <source>
        <dbReference type="ARBA" id="ARBA00022970"/>
    </source>
</evidence>
<dbReference type="PANTHER" id="PTHR22950">
    <property type="entry name" value="AMINO ACID TRANSPORTER"/>
    <property type="match status" value="1"/>
</dbReference>
<evidence type="ECO:0000313" key="11">
    <source>
        <dbReference type="EMBL" id="EPQ28176.1"/>
    </source>
</evidence>
<dbReference type="GO" id="GO:0015179">
    <property type="term" value="F:L-amino acid transmembrane transporter activity"/>
    <property type="evidence" value="ECO:0007669"/>
    <property type="project" value="TreeGrafter"/>
</dbReference>